<name>A0A3S3RRE9_9BACT</name>
<gene>
    <name evidence="1" type="ORF">H206_02263</name>
</gene>
<accession>A0A3S3RRE9</accession>
<organism evidence="1 2">
    <name type="scientific">Candidatus Electrothrix aarhusensis</name>
    <dbReference type="NCBI Taxonomy" id="1859131"/>
    <lineage>
        <taxon>Bacteria</taxon>
        <taxon>Pseudomonadati</taxon>
        <taxon>Thermodesulfobacteriota</taxon>
        <taxon>Desulfobulbia</taxon>
        <taxon>Desulfobulbales</taxon>
        <taxon>Desulfobulbaceae</taxon>
        <taxon>Candidatus Electrothrix</taxon>
    </lineage>
</organism>
<keyword evidence="2" id="KW-1185">Reference proteome</keyword>
<evidence type="ECO:0000313" key="2">
    <source>
        <dbReference type="Proteomes" id="UP000287853"/>
    </source>
</evidence>
<sequence length="180" mass="19542">MNQRIEAELQYCPNCMDEYRSEITTCAACNIPLVSGKEMLEAQQEQERTQAGRTLVISPDDELVTIKKGPLVQMKDFQVMLKRAGIPSIAVSEDSNCGQGSCATNMFVQIRKSDLQDVVAILEQDHIRSTGLEDHDLSTAGAVIDTAADQATCPACGYSFPTTEATCLIAGFALADEKMT</sequence>
<dbReference type="EMBL" id="MTKO01000070">
    <property type="protein sequence ID" value="RWX46065.1"/>
    <property type="molecule type" value="Genomic_DNA"/>
</dbReference>
<dbReference type="AlphaFoldDB" id="A0A3S3RRE9"/>
<proteinExistence type="predicted"/>
<comment type="caution">
    <text evidence="1">The sequence shown here is derived from an EMBL/GenBank/DDBJ whole genome shotgun (WGS) entry which is preliminary data.</text>
</comment>
<protein>
    <submittedName>
        <fullName evidence="1">Uncharacterized protein</fullName>
    </submittedName>
</protein>
<dbReference type="Proteomes" id="UP000287853">
    <property type="component" value="Unassembled WGS sequence"/>
</dbReference>
<reference evidence="1 2" key="1">
    <citation type="submission" date="2017-01" db="EMBL/GenBank/DDBJ databases">
        <title>The cable genome- insights into the physiology and evolution of filamentous bacteria capable of sulfide oxidation via long distance electron transfer.</title>
        <authorList>
            <person name="Schreiber L."/>
            <person name="Bjerg J.T."/>
            <person name="Boggild A."/>
            <person name="Van De Vossenberg J."/>
            <person name="Meysman F."/>
            <person name="Nielsen L.P."/>
            <person name="Schramm A."/>
            <person name="Kjeldsen K.U."/>
        </authorList>
    </citation>
    <scope>NUCLEOTIDE SEQUENCE [LARGE SCALE GENOMIC DNA]</scope>
    <source>
        <strain evidence="1">MCF</strain>
    </source>
</reference>
<evidence type="ECO:0000313" key="1">
    <source>
        <dbReference type="EMBL" id="RWX46065.1"/>
    </source>
</evidence>